<evidence type="ECO:0000313" key="7">
    <source>
        <dbReference type="EMBL" id="RDU68352.1"/>
    </source>
</evidence>
<accession>A0A3D8IT22</accession>
<sequence>MWGALTLGPDILLVLRTSLCLGMRVAFVAFLGIASGWVVFMGALYLGLSYVLGNVFVQIALMFVGGVYLRILRMCCW</sequence>
<evidence type="ECO:0000256" key="2">
    <source>
        <dbReference type="ARBA" id="ARBA00022475"/>
    </source>
</evidence>
<keyword evidence="8" id="KW-1185">Reference proteome</keyword>
<feature type="transmembrane region" description="Helical" evidence="6">
    <location>
        <begin position="51"/>
        <end position="71"/>
    </location>
</feature>
<evidence type="ECO:0000256" key="3">
    <source>
        <dbReference type="ARBA" id="ARBA00022692"/>
    </source>
</evidence>
<name>A0A3D8IT22_9HELI</name>
<evidence type="ECO:0000256" key="5">
    <source>
        <dbReference type="ARBA" id="ARBA00023136"/>
    </source>
</evidence>
<dbReference type="EMBL" id="NXLT01000001">
    <property type="protein sequence ID" value="RDU68352.1"/>
    <property type="molecule type" value="Genomic_DNA"/>
</dbReference>
<evidence type="ECO:0000256" key="6">
    <source>
        <dbReference type="SAM" id="Phobius"/>
    </source>
</evidence>
<dbReference type="AlphaFoldDB" id="A0A3D8IT22"/>
<dbReference type="GO" id="GO:0005886">
    <property type="term" value="C:plasma membrane"/>
    <property type="evidence" value="ECO:0007669"/>
    <property type="project" value="UniProtKB-SubCell"/>
</dbReference>
<dbReference type="GO" id="GO:0006865">
    <property type="term" value="P:amino acid transport"/>
    <property type="evidence" value="ECO:0007669"/>
    <property type="project" value="InterPro"/>
</dbReference>
<dbReference type="Proteomes" id="UP000256514">
    <property type="component" value="Unassembled WGS sequence"/>
</dbReference>
<keyword evidence="4 6" id="KW-1133">Transmembrane helix</keyword>
<organism evidence="7 8">
    <name type="scientific">Helicobacter equorum</name>
    <dbReference type="NCBI Taxonomy" id="361872"/>
    <lineage>
        <taxon>Bacteria</taxon>
        <taxon>Pseudomonadati</taxon>
        <taxon>Campylobacterota</taxon>
        <taxon>Epsilonproteobacteria</taxon>
        <taxon>Campylobacterales</taxon>
        <taxon>Helicobacteraceae</taxon>
        <taxon>Helicobacter</taxon>
    </lineage>
</organism>
<evidence type="ECO:0000256" key="4">
    <source>
        <dbReference type="ARBA" id="ARBA00022989"/>
    </source>
</evidence>
<keyword evidence="3 6" id="KW-0812">Transmembrane</keyword>
<protein>
    <submittedName>
        <fullName evidence="7">Uncharacterized protein</fullName>
    </submittedName>
</protein>
<comment type="caution">
    <text evidence="7">The sequence shown here is derived from an EMBL/GenBank/DDBJ whole genome shotgun (WGS) entry which is preliminary data.</text>
</comment>
<dbReference type="InterPro" id="IPR001123">
    <property type="entry name" value="LeuE-type"/>
</dbReference>
<reference evidence="7 8" key="1">
    <citation type="submission" date="2018-04" db="EMBL/GenBank/DDBJ databases">
        <title>Novel Campyloabacter and Helicobacter Species and Strains.</title>
        <authorList>
            <person name="Mannion A.J."/>
            <person name="Shen Z."/>
            <person name="Fox J.G."/>
        </authorList>
    </citation>
    <scope>NUCLEOTIDE SEQUENCE [LARGE SCALE GENOMIC DNA]</scope>
    <source>
        <strain evidence="7 8">MIT 12-6600</strain>
    </source>
</reference>
<dbReference type="OrthoDB" id="5340182at2"/>
<proteinExistence type="predicted"/>
<keyword evidence="5 6" id="KW-0472">Membrane</keyword>
<keyword evidence="2" id="KW-1003">Cell membrane</keyword>
<evidence type="ECO:0000313" key="8">
    <source>
        <dbReference type="Proteomes" id="UP000256514"/>
    </source>
</evidence>
<evidence type="ECO:0000256" key="1">
    <source>
        <dbReference type="ARBA" id="ARBA00004651"/>
    </source>
</evidence>
<dbReference type="Pfam" id="PF01810">
    <property type="entry name" value="LysE"/>
    <property type="match status" value="1"/>
</dbReference>
<comment type="subcellular location">
    <subcellularLocation>
        <location evidence="1">Cell membrane</location>
        <topology evidence="1">Multi-pass membrane protein</topology>
    </subcellularLocation>
</comment>
<gene>
    <name evidence="7" type="ORF">CQA54_00625</name>
</gene>
<feature type="transmembrane region" description="Helical" evidence="6">
    <location>
        <begin position="21"/>
        <end position="45"/>
    </location>
</feature>